<dbReference type="Proteomes" id="UP000789901">
    <property type="component" value="Unassembled WGS sequence"/>
</dbReference>
<feature type="region of interest" description="Disordered" evidence="1">
    <location>
        <begin position="1"/>
        <end position="44"/>
    </location>
</feature>
<name>A0ABN7V764_GIGMA</name>
<protein>
    <submittedName>
        <fullName evidence="3">20867_t:CDS:1</fullName>
    </submittedName>
</protein>
<evidence type="ECO:0000259" key="2">
    <source>
        <dbReference type="Pfam" id="PF20209"/>
    </source>
</evidence>
<gene>
    <name evidence="3" type="ORF">GMARGA_LOCUS15210</name>
</gene>
<proteinExistence type="predicted"/>
<sequence length="227" mass="26788">MADQLYRDMLRKRVSRENELPEQRKKCQTSDRESKVKKRASESVKKCELRLAKENEQKRKKRAINKELILETIDNRSNEQEITTEKQRTLPPSVENESYPNSEPQSRENETLEQSKRRRARDCESKMRKRVNETNEQCKDRLTREREQKRKVRAVHKGLNLNSSIECSNYENNSIEPDDKTTPKKFSFENNMDPGDVPKELQGLTEIEEMLIVQIFPVISVYCLRGG</sequence>
<reference evidence="3 4" key="1">
    <citation type="submission" date="2021-06" db="EMBL/GenBank/DDBJ databases">
        <authorList>
            <person name="Kallberg Y."/>
            <person name="Tangrot J."/>
            <person name="Rosling A."/>
        </authorList>
    </citation>
    <scope>NUCLEOTIDE SEQUENCE [LARGE SCALE GENOMIC DNA]</scope>
    <source>
        <strain evidence="3 4">120-4 pot B 10/14</strain>
    </source>
</reference>
<dbReference type="Pfam" id="PF20209">
    <property type="entry name" value="DUF6570"/>
    <property type="match status" value="1"/>
</dbReference>
<feature type="compositionally biased region" description="Polar residues" evidence="1">
    <location>
        <begin position="95"/>
        <end position="104"/>
    </location>
</feature>
<dbReference type="InterPro" id="IPR046700">
    <property type="entry name" value="DUF6570"/>
</dbReference>
<feature type="domain" description="DUF6570" evidence="2">
    <location>
        <begin position="180"/>
        <end position="225"/>
    </location>
</feature>
<accession>A0ABN7V764</accession>
<dbReference type="EMBL" id="CAJVQB010010380">
    <property type="protein sequence ID" value="CAG8739329.1"/>
    <property type="molecule type" value="Genomic_DNA"/>
</dbReference>
<organism evidence="3 4">
    <name type="scientific">Gigaspora margarita</name>
    <dbReference type="NCBI Taxonomy" id="4874"/>
    <lineage>
        <taxon>Eukaryota</taxon>
        <taxon>Fungi</taxon>
        <taxon>Fungi incertae sedis</taxon>
        <taxon>Mucoromycota</taxon>
        <taxon>Glomeromycotina</taxon>
        <taxon>Glomeromycetes</taxon>
        <taxon>Diversisporales</taxon>
        <taxon>Gigasporaceae</taxon>
        <taxon>Gigaspora</taxon>
    </lineage>
</organism>
<comment type="caution">
    <text evidence="3">The sequence shown here is derived from an EMBL/GenBank/DDBJ whole genome shotgun (WGS) entry which is preliminary data.</text>
</comment>
<feature type="compositionally biased region" description="Basic and acidic residues" evidence="1">
    <location>
        <begin position="105"/>
        <end position="148"/>
    </location>
</feature>
<keyword evidence="4" id="KW-1185">Reference proteome</keyword>
<evidence type="ECO:0000313" key="4">
    <source>
        <dbReference type="Proteomes" id="UP000789901"/>
    </source>
</evidence>
<feature type="region of interest" description="Disordered" evidence="1">
    <location>
        <begin position="73"/>
        <end position="150"/>
    </location>
</feature>
<feature type="compositionally biased region" description="Basic and acidic residues" evidence="1">
    <location>
        <begin position="73"/>
        <end position="88"/>
    </location>
</feature>
<evidence type="ECO:0000256" key="1">
    <source>
        <dbReference type="SAM" id="MobiDB-lite"/>
    </source>
</evidence>
<evidence type="ECO:0000313" key="3">
    <source>
        <dbReference type="EMBL" id="CAG8739329.1"/>
    </source>
</evidence>
<feature type="non-terminal residue" evidence="3">
    <location>
        <position position="227"/>
    </location>
</feature>